<dbReference type="Proteomes" id="UP000249915">
    <property type="component" value="Unassembled WGS sequence"/>
</dbReference>
<evidence type="ECO:0000313" key="2">
    <source>
        <dbReference type="Proteomes" id="UP000249915"/>
    </source>
</evidence>
<evidence type="ECO:0000313" key="1">
    <source>
        <dbReference type="EMBL" id="PXY20839.1"/>
    </source>
</evidence>
<dbReference type="AlphaFoldDB" id="A0A2V4AMJ7"/>
<dbReference type="EMBL" id="MASW01000006">
    <property type="protein sequence ID" value="PXY20839.1"/>
    <property type="molecule type" value="Genomic_DNA"/>
</dbReference>
<comment type="caution">
    <text evidence="1">The sequence shown here is derived from an EMBL/GenBank/DDBJ whole genome shotgun (WGS) entry which is preliminary data.</text>
</comment>
<reference evidence="1 2" key="1">
    <citation type="submission" date="2016-07" db="EMBL/GenBank/DDBJ databases">
        <title>Draft genome sequence of Prauserella muralis DSM 45305, isolated from a mould-covered wall in an indoor environment.</title>
        <authorList>
            <person name="Ruckert C."/>
            <person name="Albersmeier A."/>
            <person name="Jiang C.-L."/>
            <person name="Jiang Y."/>
            <person name="Kalinowski J."/>
            <person name="Schneider O."/>
            <person name="Winkler A."/>
            <person name="Zotchev S.B."/>
        </authorList>
    </citation>
    <scope>NUCLEOTIDE SEQUENCE [LARGE SCALE GENOMIC DNA]</scope>
    <source>
        <strain evidence="1 2">DSM 45305</strain>
    </source>
</reference>
<accession>A0A2V4AMJ7</accession>
<organism evidence="1 2">
    <name type="scientific">Prauserella muralis</name>
    <dbReference type="NCBI Taxonomy" id="588067"/>
    <lineage>
        <taxon>Bacteria</taxon>
        <taxon>Bacillati</taxon>
        <taxon>Actinomycetota</taxon>
        <taxon>Actinomycetes</taxon>
        <taxon>Pseudonocardiales</taxon>
        <taxon>Pseudonocardiaceae</taxon>
        <taxon>Prauserella</taxon>
    </lineage>
</organism>
<sequence length="59" mass="6422">MSEWAFDVGVSSHELLREGVTVGQWVRVEVAAESYLEAAEVAIQMAGVVGYATDCLYVE</sequence>
<gene>
    <name evidence="1" type="ORF">BAY60_25380</name>
</gene>
<dbReference type="RefSeq" id="WP_112283950.1">
    <property type="nucleotide sequence ID" value="NZ_MASW01000006.1"/>
</dbReference>
<name>A0A2V4AMJ7_9PSEU</name>
<keyword evidence="2" id="KW-1185">Reference proteome</keyword>
<proteinExistence type="predicted"/>
<protein>
    <submittedName>
        <fullName evidence="1">Uncharacterized protein</fullName>
    </submittedName>
</protein>